<evidence type="ECO:0000313" key="2">
    <source>
        <dbReference type="EMBL" id="KAH1186501.1"/>
    </source>
</evidence>
<accession>A0A9D3XW08</accession>
<proteinExistence type="predicted"/>
<evidence type="ECO:0000313" key="3">
    <source>
        <dbReference type="Proteomes" id="UP000827986"/>
    </source>
</evidence>
<gene>
    <name evidence="2" type="ORF">KIL84_019250</name>
</gene>
<dbReference type="Proteomes" id="UP000827986">
    <property type="component" value="Unassembled WGS sequence"/>
</dbReference>
<name>A0A9D3XW08_9SAUR</name>
<reference evidence="2" key="1">
    <citation type="submission" date="2021-09" db="EMBL/GenBank/DDBJ databases">
        <title>The genome of Mauremys mutica provides insights into the evolution of semi-aquatic lifestyle.</title>
        <authorList>
            <person name="Gong S."/>
            <person name="Gao Y."/>
        </authorList>
    </citation>
    <scope>NUCLEOTIDE SEQUENCE</scope>
    <source>
        <strain evidence="2">MM-2020</strain>
        <tissue evidence="2">Muscle</tissue>
    </source>
</reference>
<sequence length="151" mass="16762">MSIGFGLGTYESCYKQNHQSGDMSLIQSVLICRVRFSNVISKTPMRPSAALHWPASTFIASIMPNSRACLVEEGKATSESSTKPSTLIPAAERFFQEDDSPFTEQTNKEENRKSRSRAAAITVQSAWPFEKLRPVSYYIRNDTSEGAVQSS</sequence>
<feature type="region of interest" description="Disordered" evidence="1">
    <location>
        <begin position="98"/>
        <end position="117"/>
    </location>
</feature>
<evidence type="ECO:0000256" key="1">
    <source>
        <dbReference type="SAM" id="MobiDB-lite"/>
    </source>
</evidence>
<keyword evidence="3" id="KW-1185">Reference proteome</keyword>
<dbReference type="AlphaFoldDB" id="A0A9D3XW08"/>
<comment type="caution">
    <text evidence="2">The sequence shown here is derived from an EMBL/GenBank/DDBJ whole genome shotgun (WGS) entry which is preliminary data.</text>
</comment>
<protein>
    <submittedName>
        <fullName evidence="2">Uncharacterized protein</fullName>
    </submittedName>
</protein>
<dbReference type="EMBL" id="JAHDVG010000463">
    <property type="protein sequence ID" value="KAH1186501.1"/>
    <property type="molecule type" value="Genomic_DNA"/>
</dbReference>
<organism evidence="2 3">
    <name type="scientific">Mauremys mutica</name>
    <name type="common">yellowpond turtle</name>
    <dbReference type="NCBI Taxonomy" id="74926"/>
    <lineage>
        <taxon>Eukaryota</taxon>
        <taxon>Metazoa</taxon>
        <taxon>Chordata</taxon>
        <taxon>Craniata</taxon>
        <taxon>Vertebrata</taxon>
        <taxon>Euteleostomi</taxon>
        <taxon>Archelosauria</taxon>
        <taxon>Testudinata</taxon>
        <taxon>Testudines</taxon>
        <taxon>Cryptodira</taxon>
        <taxon>Durocryptodira</taxon>
        <taxon>Testudinoidea</taxon>
        <taxon>Geoemydidae</taxon>
        <taxon>Geoemydinae</taxon>
        <taxon>Mauremys</taxon>
    </lineage>
</organism>